<proteinExistence type="predicted"/>
<evidence type="ECO:0008006" key="2">
    <source>
        <dbReference type="Google" id="ProtNLM"/>
    </source>
</evidence>
<organism evidence="1">
    <name type="scientific">uncultured Rubrobacteraceae bacterium</name>
    <dbReference type="NCBI Taxonomy" id="349277"/>
    <lineage>
        <taxon>Bacteria</taxon>
        <taxon>Bacillati</taxon>
        <taxon>Actinomycetota</taxon>
        <taxon>Rubrobacteria</taxon>
        <taxon>Rubrobacterales</taxon>
        <taxon>Rubrobacteraceae</taxon>
        <taxon>environmental samples</taxon>
    </lineage>
</organism>
<accession>A0A6J4QW52</accession>
<sequence>MQTVNFLVAMLGRDSIYTRGFASEATTMSDESIQGGLGILRAVKEDIKGGYLTDLRTLISAEVFTDFLKMAGHLYEAGYKDPAASLAGAVLEDGLRKIASVNEIKLKAREDLSSLNRKVADKNVYNRLVQKKVQVWTGVRNHADHGEFGEYSSQNVADMIRGIEKFLADYLQ</sequence>
<protein>
    <recommendedName>
        <fullName evidence="2">HEPN domain-containing protein</fullName>
    </recommendedName>
</protein>
<gene>
    <name evidence="1" type="ORF">AVDCRST_MAG14-615</name>
</gene>
<evidence type="ECO:0000313" key="1">
    <source>
        <dbReference type="EMBL" id="CAA9448148.1"/>
    </source>
</evidence>
<name>A0A6J4QW52_9ACTN</name>
<dbReference type="EMBL" id="CADCVG010000028">
    <property type="protein sequence ID" value="CAA9448148.1"/>
    <property type="molecule type" value="Genomic_DNA"/>
</dbReference>
<reference evidence="1" key="1">
    <citation type="submission" date="2020-02" db="EMBL/GenBank/DDBJ databases">
        <authorList>
            <person name="Meier V. D."/>
        </authorList>
    </citation>
    <scope>NUCLEOTIDE SEQUENCE</scope>
    <source>
        <strain evidence="1">AVDCRST_MAG14</strain>
    </source>
</reference>
<dbReference type="AlphaFoldDB" id="A0A6J4QW52"/>